<keyword evidence="2" id="KW-1185">Reference proteome</keyword>
<organism evidence="1 2">
    <name type="scientific">Allacma fusca</name>
    <dbReference type="NCBI Taxonomy" id="39272"/>
    <lineage>
        <taxon>Eukaryota</taxon>
        <taxon>Metazoa</taxon>
        <taxon>Ecdysozoa</taxon>
        <taxon>Arthropoda</taxon>
        <taxon>Hexapoda</taxon>
        <taxon>Collembola</taxon>
        <taxon>Symphypleona</taxon>
        <taxon>Sminthuridae</taxon>
        <taxon>Allacma</taxon>
    </lineage>
</organism>
<dbReference type="AlphaFoldDB" id="A0A8J2P1E1"/>
<gene>
    <name evidence="1" type="ORF">AFUS01_LOCUS9644</name>
</gene>
<name>A0A8J2P1E1_9HEXA</name>
<dbReference type="EMBL" id="CAJVCH010070013">
    <property type="protein sequence ID" value="CAG7720364.1"/>
    <property type="molecule type" value="Genomic_DNA"/>
</dbReference>
<dbReference type="Proteomes" id="UP000708208">
    <property type="component" value="Unassembled WGS sequence"/>
</dbReference>
<accession>A0A8J2P1E1</accession>
<proteinExistence type="predicted"/>
<protein>
    <submittedName>
        <fullName evidence="1">Uncharacterized protein</fullName>
    </submittedName>
</protein>
<evidence type="ECO:0000313" key="2">
    <source>
        <dbReference type="Proteomes" id="UP000708208"/>
    </source>
</evidence>
<evidence type="ECO:0000313" key="1">
    <source>
        <dbReference type="EMBL" id="CAG7720364.1"/>
    </source>
</evidence>
<feature type="non-terminal residue" evidence="1">
    <location>
        <position position="1"/>
    </location>
</feature>
<reference evidence="1" key="1">
    <citation type="submission" date="2021-06" db="EMBL/GenBank/DDBJ databases">
        <authorList>
            <person name="Hodson N. C."/>
            <person name="Mongue J. A."/>
            <person name="Jaron S. K."/>
        </authorList>
    </citation>
    <scope>NUCLEOTIDE SEQUENCE</scope>
</reference>
<comment type="caution">
    <text evidence="1">The sequence shown here is derived from an EMBL/GenBank/DDBJ whole genome shotgun (WGS) entry which is preliminary data.</text>
</comment>
<sequence length="29" mass="3356">SLKGEVILVTVTGNKLLQQLRRYVRKLET</sequence>